<organism evidence="3 4">
    <name type="scientific">Solibacillus kalamii</name>
    <dbReference type="NCBI Taxonomy" id="1748298"/>
    <lineage>
        <taxon>Bacteria</taxon>
        <taxon>Bacillati</taxon>
        <taxon>Bacillota</taxon>
        <taxon>Bacilli</taxon>
        <taxon>Bacillales</taxon>
        <taxon>Caryophanaceae</taxon>
        <taxon>Solibacillus</taxon>
    </lineage>
</organism>
<evidence type="ECO:0000313" key="3">
    <source>
        <dbReference type="EMBL" id="OUZ39499.1"/>
    </source>
</evidence>
<dbReference type="EMBL" id="NHNT01000003">
    <property type="protein sequence ID" value="OUZ39499.1"/>
    <property type="molecule type" value="Genomic_DNA"/>
</dbReference>
<feature type="signal peptide" evidence="1">
    <location>
        <begin position="1"/>
        <end position="18"/>
    </location>
</feature>
<keyword evidence="4" id="KW-1185">Reference proteome</keyword>
<comment type="caution">
    <text evidence="3">The sequence shown here is derived from an EMBL/GenBank/DDBJ whole genome shotgun (WGS) entry which is preliminary data.</text>
</comment>
<sequence length="117" mass="12589">MKKFLLTVLLLAGCSAQANETLDVTINASNTELAAFEPVTISATVTYNGKPIENDVEIEFELINPTGNSIGSVKPVPIGDGKYAIETSFDGTGTYKVISHVSYGQLHEMPEIEVELK</sequence>
<dbReference type="Pfam" id="PF13115">
    <property type="entry name" value="YtkA"/>
    <property type="match status" value="1"/>
</dbReference>
<evidence type="ECO:0000259" key="2">
    <source>
        <dbReference type="Pfam" id="PF13115"/>
    </source>
</evidence>
<protein>
    <recommendedName>
        <fullName evidence="2">YtkA-like domain-containing protein</fullName>
    </recommendedName>
</protein>
<dbReference type="Proteomes" id="UP000196594">
    <property type="component" value="Unassembled WGS sequence"/>
</dbReference>
<evidence type="ECO:0000313" key="4">
    <source>
        <dbReference type="Proteomes" id="UP000196594"/>
    </source>
</evidence>
<gene>
    <name evidence="3" type="ORF">CBM15_07520</name>
</gene>
<feature type="domain" description="YtkA-like" evidence="2">
    <location>
        <begin position="21"/>
        <end position="100"/>
    </location>
</feature>
<proteinExistence type="predicted"/>
<name>A0ABX3ZIG2_9BACL</name>
<reference evidence="3 4" key="1">
    <citation type="journal article" date="2017" name="Int. J. Syst. Evol. Microbiol.">
        <title>Solibacillus kalamii sp. nov., isolated from a high-efficiency particulate arrestance filter system used in the International Space Station.</title>
        <authorList>
            <person name="Checinska Sielaff A."/>
            <person name="Kumar R.M."/>
            <person name="Pal D."/>
            <person name="Mayilraj S."/>
            <person name="Venkateswaran K."/>
        </authorList>
    </citation>
    <scope>NUCLEOTIDE SEQUENCE [LARGE SCALE GENOMIC DNA]</scope>
    <source>
        <strain evidence="3 4">ISSFR-015</strain>
    </source>
</reference>
<accession>A0ABX3ZIG2</accession>
<dbReference type="InterPro" id="IPR032693">
    <property type="entry name" value="YtkA-like_dom"/>
</dbReference>
<feature type="chain" id="PRO_5045933108" description="YtkA-like domain-containing protein" evidence="1">
    <location>
        <begin position="19"/>
        <end position="117"/>
    </location>
</feature>
<keyword evidence="1" id="KW-0732">Signal</keyword>
<evidence type="ECO:0000256" key="1">
    <source>
        <dbReference type="SAM" id="SignalP"/>
    </source>
</evidence>
<dbReference type="RefSeq" id="WP_087616806.1">
    <property type="nucleotide sequence ID" value="NZ_JAFBEY010000001.1"/>
</dbReference>